<keyword evidence="2" id="KW-0677">Repeat</keyword>
<accession>A0AAD9UK61</accession>
<sequence>MNSSTDKYKRTNPTVIQLAKGAVEEVKFKGHSLCLKLTSTLHGEKYIYLSFTDRQEYDRWHRKCKKATDKLPTSADLSNCHLEFLPETIFINDQLAMLNLRHNVLKERPIEEDIYTIGWLDDLHKFTMLRSLNLADNNLKVFPLALCHVHTLVELNIASNKLEEIPAEISELSNLQALHIHNNHLRTLPGEMISLRKLFILVLAFNHFEVIPAVVPQLTDVRISEVENIIMAGNQIQSLPAEVITKMRYVKKADFRMNDLTLPPSEVARFTALEHLTHLDIRDNRIDELDIRVVKTLEYLNCERNAMYSLQVNGTSLKNLLVAHNSLDRVNINPKPEWLLQIDVSYNQLKHLPEWLSDCFFLQKINACHNTLVELPSRLLVDGKKLKSLRVNHNRLMALPAEVDTTFLEEVYIQHNLITHLPDNFLRRTNKLRVLNATKNRLSSLPPLNENQDLNKVQELYLTCNALTDSAMGVISGYSRLKLLHIAHNDIEHLRDSDIRRLEMMQELNICGNQLRSLPASVGELSKLTILRAHSNALESLPDFKKATSLRVLDVGHNHLLNVSVTNLMASQLNLLDMSLNRQLKVDPKEFKTVKNRKSVCLVDLTGQNRTLPGLGHRPRELQEDEIDPSQAWKVGFSETSGTRNKLSVAMLKILHFGNEDESVFAVFDGGYNDEVPKILVERVPGILRDELKRDRSGTGYMRYTFLTAHKMLKGTGQKLGASGALCHIRRVSASNNMNQYTLHLGNVGDIEVVLCRRGEAVVLTRKFVTTEDDEECLRVYQSDGIITEDNKVSGTTKNTRLLGCSYLSPHVIPDPHLNAVALRHDDEFIIIANRGLWKYVAYNEAIEEVYEIGNPIVAAKKLQDLAQGYGSRENISILIIRFNTDKGPSLGRLRPNNRSMSIDDVEAAAQHEEQRLLKQQRKREISASNTTLRSSNGKVQRQSHGGDRRRMQYSAGEPDIDAAAADVMSNGSSCVDSPFPSNRSISPNHPVLKPLPNQKYIKKNAAAEWDGILQKRLTNDVKDKEMKQVSSSISNEDVFLGTSRMVAVDLDINSNSNISMEKVAQIRNSHVITRPWANDERTTANPAYTAYADDDSLVDSSETMMASNHSVKNVRHTIAMFENITKDDSRETVSGSRRKVIKVERDERTPYVDGSAPCQGGSVPKVHTEILEYACDSSNDGIHVPGMSNSSVVTADVHRPQYRGSVESALHKRQANCDVDTMHDPEVTIVEIARL</sequence>
<feature type="compositionally biased region" description="Polar residues" evidence="3">
    <location>
        <begin position="927"/>
        <end position="944"/>
    </location>
</feature>
<dbReference type="Pfam" id="PF13855">
    <property type="entry name" value="LRR_8"/>
    <property type="match status" value="2"/>
</dbReference>
<dbReference type="Pfam" id="PF00481">
    <property type="entry name" value="PP2C"/>
    <property type="match status" value="1"/>
</dbReference>
<dbReference type="SMART" id="SM00364">
    <property type="entry name" value="LRR_BAC"/>
    <property type="match status" value="8"/>
</dbReference>
<comment type="caution">
    <text evidence="5">The sequence shown here is derived from an EMBL/GenBank/DDBJ whole genome shotgun (WGS) entry which is preliminary data.</text>
</comment>
<feature type="domain" description="PPM-type phosphatase" evidence="4">
    <location>
        <begin position="634"/>
        <end position="883"/>
    </location>
</feature>
<dbReference type="Proteomes" id="UP001209878">
    <property type="component" value="Unassembled WGS sequence"/>
</dbReference>
<keyword evidence="6" id="KW-1185">Reference proteome</keyword>
<evidence type="ECO:0000313" key="6">
    <source>
        <dbReference type="Proteomes" id="UP001209878"/>
    </source>
</evidence>
<dbReference type="InterPro" id="IPR032675">
    <property type="entry name" value="LRR_dom_sf"/>
</dbReference>
<dbReference type="InterPro" id="IPR050216">
    <property type="entry name" value="LRR_domain-containing"/>
</dbReference>
<dbReference type="SUPFAM" id="SSF81606">
    <property type="entry name" value="PP2C-like"/>
    <property type="match status" value="1"/>
</dbReference>
<reference evidence="5" key="1">
    <citation type="journal article" date="2023" name="Mol. Biol. Evol.">
        <title>Third-Generation Sequencing Reveals the Adaptive Role of the Epigenome in Three Deep-Sea Polychaetes.</title>
        <authorList>
            <person name="Perez M."/>
            <person name="Aroh O."/>
            <person name="Sun Y."/>
            <person name="Lan Y."/>
            <person name="Juniper S.K."/>
            <person name="Young C.R."/>
            <person name="Angers B."/>
            <person name="Qian P.Y."/>
        </authorList>
    </citation>
    <scope>NUCLEOTIDE SEQUENCE</scope>
    <source>
        <strain evidence="5">R07B-5</strain>
    </source>
</reference>
<dbReference type="GO" id="GO:0005737">
    <property type="term" value="C:cytoplasm"/>
    <property type="evidence" value="ECO:0007669"/>
    <property type="project" value="TreeGrafter"/>
</dbReference>
<dbReference type="InterPro" id="IPR001611">
    <property type="entry name" value="Leu-rich_rpt"/>
</dbReference>
<dbReference type="PANTHER" id="PTHR48051:SF1">
    <property type="entry name" value="RAS SUPPRESSOR PROTEIN 1"/>
    <property type="match status" value="1"/>
</dbReference>
<dbReference type="SMART" id="SM00369">
    <property type="entry name" value="LRR_TYP"/>
    <property type="match status" value="10"/>
</dbReference>
<dbReference type="PROSITE" id="PS51746">
    <property type="entry name" value="PPM_2"/>
    <property type="match status" value="1"/>
</dbReference>
<dbReference type="Gene3D" id="3.80.10.10">
    <property type="entry name" value="Ribonuclease Inhibitor"/>
    <property type="match status" value="3"/>
</dbReference>
<name>A0AAD9UK61_RIDPI</name>
<dbReference type="CDD" id="cd00143">
    <property type="entry name" value="PP2Cc"/>
    <property type="match status" value="1"/>
</dbReference>
<keyword evidence="1" id="KW-0433">Leucine-rich repeat</keyword>
<dbReference type="InterPro" id="IPR036457">
    <property type="entry name" value="PPM-type-like_dom_sf"/>
</dbReference>
<evidence type="ECO:0000313" key="5">
    <source>
        <dbReference type="EMBL" id="KAK2192237.1"/>
    </source>
</evidence>
<proteinExistence type="predicted"/>
<dbReference type="Gene3D" id="3.60.40.10">
    <property type="entry name" value="PPM-type phosphatase domain"/>
    <property type="match status" value="1"/>
</dbReference>
<evidence type="ECO:0000256" key="2">
    <source>
        <dbReference type="ARBA" id="ARBA00022737"/>
    </source>
</evidence>
<dbReference type="InterPro" id="IPR003591">
    <property type="entry name" value="Leu-rich_rpt_typical-subtyp"/>
</dbReference>
<dbReference type="EMBL" id="JAODUO010000036">
    <property type="protein sequence ID" value="KAK2192237.1"/>
    <property type="molecule type" value="Genomic_DNA"/>
</dbReference>
<evidence type="ECO:0000256" key="3">
    <source>
        <dbReference type="SAM" id="MobiDB-lite"/>
    </source>
</evidence>
<dbReference type="InterPro" id="IPR001932">
    <property type="entry name" value="PPM-type_phosphatase-like_dom"/>
</dbReference>
<dbReference type="AlphaFoldDB" id="A0AAD9UK61"/>
<gene>
    <name evidence="5" type="ORF">NP493_36g04003</name>
</gene>
<protein>
    <recommendedName>
        <fullName evidence="4">PPM-type phosphatase domain-containing protein</fullName>
    </recommendedName>
</protein>
<organism evidence="5 6">
    <name type="scientific">Ridgeia piscesae</name>
    <name type="common">Tubeworm</name>
    <dbReference type="NCBI Taxonomy" id="27915"/>
    <lineage>
        <taxon>Eukaryota</taxon>
        <taxon>Metazoa</taxon>
        <taxon>Spiralia</taxon>
        <taxon>Lophotrochozoa</taxon>
        <taxon>Annelida</taxon>
        <taxon>Polychaeta</taxon>
        <taxon>Sedentaria</taxon>
        <taxon>Canalipalpata</taxon>
        <taxon>Sabellida</taxon>
        <taxon>Siboglinidae</taxon>
        <taxon>Ridgeia</taxon>
    </lineage>
</organism>
<dbReference type="PANTHER" id="PTHR48051">
    <property type="match status" value="1"/>
</dbReference>
<dbReference type="PROSITE" id="PS51450">
    <property type="entry name" value="LRR"/>
    <property type="match status" value="1"/>
</dbReference>
<evidence type="ECO:0000259" key="4">
    <source>
        <dbReference type="PROSITE" id="PS51746"/>
    </source>
</evidence>
<evidence type="ECO:0000256" key="1">
    <source>
        <dbReference type="ARBA" id="ARBA00022614"/>
    </source>
</evidence>
<feature type="region of interest" description="Disordered" evidence="3">
    <location>
        <begin position="916"/>
        <end position="953"/>
    </location>
</feature>
<dbReference type="SUPFAM" id="SSF52058">
    <property type="entry name" value="L domain-like"/>
    <property type="match status" value="2"/>
</dbReference>
<dbReference type="SMART" id="SM00332">
    <property type="entry name" value="PP2Cc"/>
    <property type="match status" value="1"/>
</dbReference>